<comment type="caution">
    <text evidence="3">The sequence shown here is derived from an EMBL/GenBank/DDBJ whole genome shotgun (WGS) entry which is preliminary data.</text>
</comment>
<dbReference type="EMBL" id="RQGM01000005">
    <property type="protein sequence ID" value="TGL89596.1"/>
    <property type="molecule type" value="Genomic_DNA"/>
</dbReference>
<dbReference type="PANTHER" id="PTHR13833:SF71">
    <property type="entry name" value="NHL DOMAIN-CONTAINING PROTEIN"/>
    <property type="match status" value="1"/>
</dbReference>
<accession>A0A7I0IUV1</accession>
<dbReference type="InterPro" id="IPR011042">
    <property type="entry name" value="6-blade_b-propeller_TolB-like"/>
</dbReference>
<organism evidence="3 4">
    <name type="scientific">Leptospira yasudae</name>
    <dbReference type="NCBI Taxonomy" id="2202201"/>
    <lineage>
        <taxon>Bacteria</taxon>
        <taxon>Pseudomonadati</taxon>
        <taxon>Spirochaetota</taxon>
        <taxon>Spirochaetia</taxon>
        <taxon>Leptospirales</taxon>
        <taxon>Leptospiraceae</taxon>
        <taxon>Leptospira</taxon>
    </lineage>
</organism>
<reference evidence="3 4" key="1">
    <citation type="journal article" date="2019" name="PLoS Negl. Trop. Dis.">
        <title>Revisiting the worldwide diversity of Leptospira species in the environment.</title>
        <authorList>
            <person name="Vincent A.T."/>
            <person name="Schiettekatte O."/>
            <person name="Bourhy P."/>
            <person name="Veyrier F.J."/>
            <person name="Picardeau M."/>
        </authorList>
    </citation>
    <scope>NUCLEOTIDE SEQUENCE [LARGE SCALE GENOMIC DNA]</scope>
    <source>
        <strain evidence="3 4">201702445</strain>
    </source>
</reference>
<dbReference type="Pfam" id="PF01436">
    <property type="entry name" value="NHL"/>
    <property type="match status" value="2"/>
</dbReference>
<proteinExistence type="predicted"/>
<protein>
    <recommendedName>
        <fullName evidence="5">6-bladed beta-propeller</fullName>
    </recommendedName>
</protein>
<dbReference type="SUPFAM" id="SSF63825">
    <property type="entry name" value="YWTD domain"/>
    <property type="match status" value="1"/>
</dbReference>
<evidence type="ECO:0000313" key="3">
    <source>
        <dbReference type="EMBL" id="TGL89596.1"/>
    </source>
</evidence>
<dbReference type="InterPro" id="IPR001258">
    <property type="entry name" value="NHL_repeat"/>
</dbReference>
<evidence type="ECO:0000313" key="4">
    <source>
        <dbReference type="Proteomes" id="UP000297613"/>
    </source>
</evidence>
<dbReference type="AlphaFoldDB" id="A0A7I0IUV1"/>
<evidence type="ECO:0000256" key="2">
    <source>
        <dbReference type="PROSITE-ProRule" id="PRU00504"/>
    </source>
</evidence>
<name>A0A7I0IUV1_9LEPT</name>
<gene>
    <name evidence="3" type="ORF">EHQ83_00970</name>
</gene>
<dbReference type="PANTHER" id="PTHR13833">
    <property type="match status" value="1"/>
</dbReference>
<dbReference type="Proteomes" id="UP000297613">
    <property type="component" value="Unassembled WGS sequence"/>
</dbReference>
<evidence type="ECO:0008006" key="5">
    <source>
        <dbReference type="Google" id="ProtNLM"/>
    </source>
</evidence>
<dbReference type="Gene3D" id="2.120.10.30">
    <property type="entry name" value="TolB, C-terminal domain"/>
    <property type="match status" value="1"/>
</dbReference>
<sequence>MIRAVFFCFVSLFLFVIFSFCKTEENNPSMDALPLLSGLFGESSGTSKESKPALKGFPLGITVDLSGNIVYSVSSGGPYTSQVVRATPAGEKTFFLPSISRADAQYRGTPLIAPRKVAVDPTDQRIYVSNAQGINFSYLYAINGIGMFYGSGSTEGGRGTSEFRYQYGFWIGSENPAWGVEYGGSFSRYPILGGGIVFDSQGNLYVAETYNHCIRKVSKEGIVTVIAGGTYAGFADGPALSARFFLPSGIAIDSSNNIYVADYGNHAIRKISNGVVT</sequence>
<feature type="non-terminal residue" evidence="3">
    <location>
        <position position="277"/>
    </location>
</feature>
<dbReference type="PROSITE" id="PS51125">
    <property type="entry name" value="NHL"/>
    <property type="match status" value="1"/>
</dbReference>
<feature type="repeat" description="NHL" evidence="2">
    <location>
        <begin position="244"/>
        <end position="274"/>
    </location>
</feature>
<keyword evidence="1" id="KW-0677">Repeat</keyword>
<evidence type="ECO:0000256" key="1">
    <source>
        <dbReference type="ARBA" id="ARBA00022737"/>
    </source>
</evidence>